<proteinExistence type="predicted"/>
<evidence type="ECO:0000256" key="1">
    <source>
        <dbReference type="ARBA" id="ARBA00022741"/>
    </source>
</evidence>
<organism evidence="5 6">
    <name type="scientific">Noviherbaspirillum sedimenti</name>
    <dbReference type="NCBI Taxonomy" id="2320865"/>
    <lineage>
        <taxon>Bacteria</taxon>
        <taxon>Pseudomonadati</taxon>
        <taxon>Pseudomonadota</taxon>
        <taxon>Betaproteobacteria</taxon>
        <taxon>Burkholderiales</taxon>
        <taxon>Oxalobacteraceae</taxon>
        <taxon>Noviherbaspirillum</taxon>
    </lineage>
</organism>
<keyword evidence="3" id="KW-0597">Phosphoprotein</keyword>
<dbReference type="OrthoDB" id="9768734at2"/>
<gene>
    <name evidence="5" type="ORF">D3878_20445</name>
</gene>
<dbReference type="InterPro" id="IPR027417">
    <property type="entry name" value="P-loop_NTPase"/>
</dbReference>
<evidence type="ECO:0000256" key="3">
    <source>
        <dbReference type="PROSITE-ProRule" id="PRU00169"/>
    </source>
</evidence>
<dbReference type="PANTHER" id="PTHR43384">
    <property type="entry name" value="SEPTUM SITE-DETERMINING PROTEIN MIND HOMOLOG, CHLOROPLASTIC-RELATED"/>
    <property type="match status" value="1"/>
</dbReference>
<dbReference type="GO" id="GO:0016887">
    <property type="term" value="F:ATP hydrolysis activity"/>
    <property type="evidence" value="ECO:0007669"/>
    <property type="project" value="TreeGrafter"/>
</dbReference>
<evidence type="ECO:0000313" key="5">
    <source>
        <dbReference type="EMBL" id="RJG03666.1"/>
    </source>
</evidence>
<evidence type="ECO:0000259" key="4">
    <source>
        <dbReference type="PROSITE" id="PS50110"/>
    </source>
</evidence>
<reference evidence="6" key="1">
    <citation type="submission" date="2018-09" db="EMBL/GenBank/DDBJ databases">
        <authorList>
            <person name="Zhu H."/>
        </authorList>
    </citation>
    <scope>NUCLEOTIDE SEQUENCE [LARGE SCALE GENOMIC DNA]</scope>
    <source>
        <strain evidence="6">K1S02-23</strain>
    </source>
</reference>
<dbReference type="InterPro" id="IPR025669">
    <property type="entry name" value="AAA_dom"/>
</dbReference>
<accession>A0A3A3GMZ5</accession>
<evidence type="ECO:0000313" key="6">
    <source>
        <dbReference type="Proteomes" id="UP000266327"/>
    </source>
</evidence>
<dbReference type="Gene3D" id="3.40.50.2300">
    <property type="match status" value="1"/>
</dbReference>
<dbReference type="GO" id="GO:0000160">
    <property type="term" value="P:phosphorelay signal transduction system"/>
    <property type="evidence" value="ECO:0007669"/>
    <property type="project" value="InterPro"/>
</dbReference>
<dbReference type="PROSITE" id="PS50110">
    <property type="entry name" value="RESPONSE_REGULATORY"/>
    <property type="match status" value="1"/>
</dbReference>
<name>A0A3A3GMZ5_9BURK</name>
<dbReference type="InterPro" id="IPR050625">
    <property type="entry name" value="ParA/MinD_ATPase"/>
</dbReference>
<dbReference type="EMBL" id="QYUQ01000002">
    <property type="protein sequence ID" value="RJG03666.1"/>
    <property type="molecule type" value="Genomic_DNA"/>
</dbReference>
<dbReference type="InterPro" id="IPR001789">
    <property type="entry name" value="Sig_transdc_resp-reg_receiver"/>
</dbReference>
<dbReference type="SUPFAM" id="SSF52172">
    <property type="entry name" value="CheY-like"/>
    <property type="match status" value="1"/>
</dbReference>
<dbReference type="Gene3D" id="3.40.50.300">
    <property type="entry name" value="P-loop containing nucleotide triphosphate hydrolases"/>
    <property type="match status" value="1"/>
</dbReference>
<dbReference type="PANTHER" id="PTHR43384:SF6">
    <property type="entry name" value="SEPTUM SITE-DETERMINING PROTEIN MIND HOMOLOG, CHLOROPLASTIC"/>
    <property type="match status" value="1"/>
</dbReference>
<dbReference type="GO" id="GO:0005524">
    <property type="term" value="F:ATP binding"/>
    <property type="evidence" value="ECO:0007669"/>
    <property type="project" value="UniProtKB-KW"/>
</dbReference>
<feature type="modified residue" description="4-aspartylphosphate" evidence="3">
    <location>
        <position position="54"/>
    </location>
</feature>
<dbReference type="GO" id="GO:0005829">
    <property type="term" value="C:cytosol"/>
    <property type="evidence" value="ECO:0007669"/>
    <property type="project" value="TreeGrafter"/>
</dbReference>
<dbReference type="GO" id="GO:0009898">
    <property type="term" value="C:cytoplasmic side of plasma membrane"/>
    <property type="evidence" value="ECO:0007669"/>
    <property type="project" value="TreeGrafter"/>
</dbReference>
<keyword evidence="2" id="KW-0067">ATP-binding</keyword>
<feature type="domain" description="Response regulatory" evidence="4">
    <location>
        <begin position="2"/>
        <end position="119"/>
    </location>
</feature>
<dbReference type="GO" id="GO:0051782">
    <property type="term" value="P:negative regulation of cell division"/>
    <property type="evidence" value="ECO:0007669"/>
    <property type="project" value="TreeGrafter"/>
</dbReference>
<dbReference type="SUPFAM" id="SSF52540">
    <property type="entry name" value="P-loop containing nucleoside triphosphate hydrolases"/>
    <property type="match status" value="1"/>
</dbReference>
<comment type="caution">
    <text evidence="5">The sequence shown here is derived from an EMBL/GenBank/DDBJ whole genome shotgun (WGS) entry which is preliminary data.</text>
</comment>
<sequence>MKIAAISMNDKHLAEIARLLRERNPSDQVDIVSGTLEKLAGNVDLAPPDVLVLDQPSVEDGDLERLERLIHSYPRMAPILLCQQHSPEFLLRAMRAGVREVLPSPVSSSNLFPAIARIEEKLDSRSQANGKVLAFISCKGGSGATFLATNLGYALATLEKKRVALIDLNLRFGDASLFVSDQKPVATLSDVAQQIHRLDPSFLASSMLNVTPNYGVLAAPEDPAHANDVKPEHVDAILKLARRQYDFILLDIGRSLDAVSVRALDQADMIFPILQTTLPYIRDGKRLLEVFRSLDYRKDKIHLIVNRYEKSGEIRLRDLQTAYGASIFRTLPNHYEAAAASVNQGVPILKLARSSPISKSLQEFSRSLAGDATEASQGWSPGWFSRVFQHA</sequence>
<keyword evidence="6" id="KW-1185">Reference proteome</keyword>
<dbReference type="Pfam" id="PF13614">
    <property type="entry name" value="AAA_31"/>
    <property type="match status" value="1"/>
</dbReference>
<dbReference type="InterPro" id="IPR011006">
    <property type="entry name" value="CheY-like_superfamily"/>
</dbReference>
<protein>
    <submittedName>
        <fullName evidence="5">Response regulator receiver protein</fullName>
    </submittedName>
</protein>
<dbReference type="Proteomes" id="UP000266327">
    <property type="component" value="Unassembled WGS sequence"/>
</dbReference>
<keyword evidence="1" id="KW-0547">Nucleotide-binding</keyword>
<dbReference type="AlphaFoldDB" id="A0A3A3GMZ5"/>
<evidence type="ECO:0000256" key="2">
    <source>
        <dbReference type="ARBA" id="ARBA00022840"/>
    </source>
</evidence>